<proteinExistence type="predicted"/>
<name>A0A0R0C825_9GAMM</name>
<evidence type="ECO:0000313" key="1">
    <source>
        <dbReference type="EMBL" id="KRG65805.1"/>
    </source>
</evidence>
<comment type="caution">
    <text evidence="1">The sequence shown here is derived from an EMBL/GenBank/DDBJ whole genome shotgun (WGS) entry which is preliminary data.</text>
</comment>
<keyword evidence="2" id="KW-1185">Reference proteome</keyword>
<gene>
    <name evidence="1" type="ORF">ABB27_14640</name>
</gene>
<dbReference type="OrthoDB" id="6022074at2"/>
<dbReference type="Proteomes" id="UP000051863">
    <property type="component" value="Unassembled WGS sequence"/>
</dbReference>
<dbReference type="EMBL" id="LDJJ01000051">
    <property type="protein sequence ID" value="KRG65805.1"/>
    <property type="molecule type" value="Genomic_DNA"/>
</dbReference>
<protein>
    <submittedName>
        <fullName evidence="1">Uncharacterized protein</fullName>
    </submittedName>
</protein>
<dbReference type="AlphaFoldDB" id="A0A0R0C825"/>
<reference evidence="1 2" key="1">
    <citation type="submission" date="2015-05" db="EMBL/GenBank/DDBJ databases">
        <title>Genome sequencing and analysis of members of genus Stenotrophomonas.</title>
        <authorList>
            <person name="Patil P.P."/>
            <person name="Midha S."/>
            <person name="Patil P.B."/>
        </authorList>
    </citation>
    <scope>NUCLEOTIDE SEQUENCE [LARGE SCALE GENOMIC DNA]</scope>
    <source>
        <strain evidence="1 2">DSM 18941</strain>
    </source>
</reference>
<sequence>MAATVAANRGRTTGVGFDLQGALDIQQALTRLDDRLPWLQERAIQTLARRLPVEARRDIQAEYNLPAARIRDNLRCAVVGGSTARAAGVRLVGQWKRGIGLLNFSGRQVRKGVSYSVYRGSRQLEEGAFIARMLGGNPQAVERYGDRVQMKAGRYRGQKRQRVEVLYRSTVAQMLAQGRRPERLLDYARSVLRNEMSRLLASYDY</sequence>
<dbReference type="PATRIC" id="fig|405446.3.peg.2676"/>
<organism evidence="1 2">
    <name type="scientific">Stenotrophomonas terrae</name>
    <dbReference type="NCBI Taxonomy" id="405446"/>
    <lineage>
        <taxon>Bacteria</taxon>
        <taxon>Pseudomonadati</taxon>
        <taxon>Pseudomonadota</taxon>
        <taxon>Gammaproteobacteria</taxon>
        <taxon>Lysobacterales</taxon>
        <taxon>Lysobacteraceae</taxon>
        <taxon>Stenotrophomonas</taxon>
    </lineage>
</organism>
<evidence type="ECO:0000313" key="2">
    <source>
        <dbReference type="Proteomes" id="UP000051863"/>
    </source>
</evidence>
<accession>A0A0R0C825</accession>
<dbReference type="RefSeq" id="WP_057629518.1">
    <property type="nucleotide sequence ID" value="NZ_LDJJ01000051.1"/>
</dbReference>